<evidence type="ECO:0000256" key="2">
    <source>
        <dbReference type="SAM" id="Phobius"/>
    </source>
</evidence>
<protein>
    <recommendedName>
        <fullName evidence="5">Phosphatidylethanolamine-binding protein</fullName>
    </recommendedName>
</protein>
<dbReference type="PANTHER" id="PTHR11362">
    <property type="entry name" value="PHOSPHATIDYLETHANOLAMINE-BINDING PROTEIN"/>
    <property type="match status" value="1"/>
</dbReference>
<reference evidence="3" key="1">
    <citation type="submission" date="2022-11" db="EMBL/GenBank/DDBJ databases">
        <authorList>
            <person name="Morgan W.R."/>
            <person name="Tartar A."/>
        </authorList>
    </citation>
    <scope>NUCLEOTIDE SEQUENCE</scope>
    <source>
        <strain evidence="3">ARSEF 373</strain>
    </source>
</reference>
<dbReference type="PANTHER" id="PTHR11362:SF82">
    <property type="entry name" value="PHOSPHATIDYLETHANOLAMINE-BINDING PROTEIN 4"/>
    <property type="match status" value="1"/>
</dbReference>
<organism evidence="3 4">
    <name type="scientific">Lagenidium giganteum</name>
    <dbReference type="NCBI Taxonomy" id="4803"/>
    <lineage>
        <taxon>Eukaryota</taxon>
        <taxon>Sar</taxon>
        <taxon>Stramenopiles</taxon>
        <taxon>Oomycota</taxon>
        <taxon>Peronosporomycetes</taxon>
        <taxon>Pythiales</taxon>
        <taxon>Pythiaceae</taxon>
    </lineage>
</organism>
<reference evidence="3" key="2">
    <citation type="journal article" date="2023" name="Microbiol Resour">
        <title>Decontamination and Annotation of the Draft Genome Sequence of the Oomycete Lagenidium giganteum ARSEF 373.</title>
        <authorList>
            <person name="Morgan W.R."/>
            <person name="Tartar A."/>
        </authorList>
    </citation>
    <scope>NUCLEOTIDE SEQUENCE</scope>
    <source>
        <strain evidence="3">ARSEF 373</strain>
    </source>
</reference>
<dbReference type="EMBL" id="DAKRPA010000138">
    <property type="protein sequence ID" value="DAZ97356.1"/>
    <property type="molecule type" value="Genomic_DNA"/>
</dbReference>
<accession>A0AAV2YVL3</accession>
<keyword evidence="2" id="KW-0812">Transmembrane</keyword>
<dbReference type="Gene3D" id="3.90.280.10">
    <property type="entry name" value="PEBP-like"/>
    <property type="match status" value="1"/>
</dbReference>
<name>A0AAV2YVL3_9STRA</name>
<evidence type="ECO:0000313" key="4">
    <source>
        <dbReference type="Proteomes" id="UP001146120"/>
    </source>
</evidence>
<comment type="caution">
    <text evidence="3">The sequence shown here is derived from an EMBL/GenBank/DDBJ whole genome shotgun (WGS) entry which is preliminary data.</text>
</comment>
<dbReference type="InterPro" id="IPR036610">
    <property type="entry name" value="PEBP-like_sf"/>
</dbReference>
<dbReference type="InterPro" id="IPR035810">
    <property type="entry name" value="PEBP_euk"/>
</dbReference>
<feature type="region of interest" description="Disordered" evidence="1">
    <location>
        <begin position="1"/>
        <end position="21"/>
    </location>
</feature>
<dbReference type="InterPro" id="IPR008914">
    <property type="entry name" value="PEBP"/>
</dbReference>
<keyword evidence="4" id="KW-1185">Reference proteome</keyword>
<dbReference type="CDD" id="cd00866">
    <property type="entry name" value="PEBP_euk"/>
    <property type="match status" value="1"/>
</dbReference>
<dbReference type="SUPFAM" id="SSF49777">
    <property type="entry name" value="PEBP-like"/>
    <property type="match status" value="1"/>
</dbReference>
<dbReference type="Pfam" id="PF01161">
    <property type="entry name" value="PBP"/>
    <property type="match status" value="1"/>
</dbReference>
<gene>
    <name evidence="3" type="ORF">N0F65_010790</name>
</gene>
<keyword evidence="2" id="KW-1133">Transmembrane helix</keyword>
<evidence type="ECO:0000313" key="3">
    <source>
        <dbReference type="EMBL" id="DAZ97356.1"/>
    </source>
</evidence>
<sequence length="263" mass="28745">MRPPYTPKRYTDPSSSPLLHPPSATASRALLWKILAAFVGSALVMGLLVQSTAVSGSLEFVDDHVASTSTQQAVALAAAMPAGDDDGDDDDNVGADTAILLDILDRLEKDDDDEDATITISYLGDRVADEQYVPMKNAATPPSVEITGQRHQYTWILIDVSAPNATHPTHAPWLHYLVANLDPEQPDQQQIEVPYYPATPPFGDHQYVSLLLSQDDTEPENEASDDEDWSANRSKFDVVGYAEDHGLRYVSHTTFISNPSEPN</sequence>
<proteinExistence type="predicted"/>
<dbReference type="AlphaFoldDB" id="A0AAV2YVL3"/>
<evidence type="ECO:0000256" key="1">
    <source>
        <dbReference type="SAM" id="MobiDB-lite"/>
    </source>
</evidence>
<feature type="transmembrane region" description="Helical" evidence="2">
    <location>
        <begin position="30"/>
        <end position="49"/>
    </location>
</feature>
<keyword evidence="2" id="KW-0472">Membrane</keyword>
<dbReference type="Proteomes" id="UP001146120">
    <property type="component" value="Unassembled WGS sequence"/>
</dbReference>
<evidence type="ECO:0008006" key="5">
    <source>
        <dbReference type="Google" id="ProtNLM"/>
    </source>
</evidence>